<dbReference type="InterPro" id="IPR000551">
    <property type="entry name" value="MerR-type_HTH_dom"/>
</dbReference>
<name>A0A2W5A1K4_9SPHN</name>
<accession>A0A2W5A1K4</accession>
<dbReference type="EMBL" id="QFNN01000092">
    <property type="protein sequence ID" value="PZO88400.1"/>
    <property type="molecule type" value="Genomic_DNA"/>
</dbReference>
<evidence type="ECO:0000313" key="2">
    <source>
        <dbReference type="EMBL" id="PZO88400.1"/>
    </source>
</evidence>
<dbReference type="GO" id="GO:0003677">
    <property type="term" value="F:DNA binding"/>
    <property type="evidence" value="ECO:0007669"/>
    <property type="project" value="InterPro"/>
</dbReference>
<dbReference type="Gene3D" id="1.10.1660.10">
    <property type="match status" value="1"/>
</dbReference>
<evidence type="ECO:0000259" key="1">
    <source>
        <dbReference type="Pfam" id="PF00376"/>
    </source>
</evidence>
<dbReference type="SUPFAM" id="SSF46955">
    <property type="entry name" value="Putative DNA-binding domain"/>
    <property type="match status" value="1"/>
</dbReference>
<reference evidence="2 3" key="1">
    <citation type="submission" date="2017-08" db="EMBL/GenBank/DDBJ databases">
        <title>Infants hospitalized years apart are colonized by the same room-sourced microbial strains.</title>
        <authorList>
            <person name="Brooks B."/>
            <person name="Olm M.R."/>
            <person name="Firek B.A."/>
            <person name="Baker R."/>
            <person name="Thomas B.C."/>
            <person name="Morowitz M.J."/>
            <person name="Banfield J.F."/>
        </authorList>
    </citation>
    <scope>NUCLEOTIDE SEQUENCE [LARGE SCALE GENOMIC DNA]</scope>
    <source>
        <strain evidence="2">S2_018_000_R2_101</strain>
    </source>
</reference>
<protein>
    <recommendedName>
        <fullName evidence="1">HTH merR-type domain-containing protein</fullName>
    </recommendedName>
</protein>
<evidence type="ECO:0000313" key="3">
    <source>
        <dbReference type="Proteomes" id="UP000249066"/>
    </source>
</evidence>
<organism evidence="2 3">
    <name type="scientific">Sphingomonas sanxanigenens</name>
    <dbReference type="NCBI Taxonomy" id="397260"/>
    <lineage>
        <taxon>Bacteria</taxon>
        <taxon>Pseudomonadati</taxon>
        <taxon>Pseudomonadota</taxon>
        <taxon>Alphaproteobacteria</taxon>
        <taxon>Sphingomonadales</taxon>
        <taxon>Sphingomonadaceae</taxon>
        <taxon>Sphingomonas</taxon>
    </lineage>
</organism>
<dbReference type="Pfam" id="PF00376">
    <property type="entry name" value="MerR"/>
    <property type="match status" value="1"/>
</dbReference>
<proteinExistence type="predicted"/>
<dbReference type="InterPro" id="IPR009061">
    <property type="entry name" value="DNA-bd_dom_put_sf"/>
</dbReference>
<dbReference type="GO" id="GO:0006355">
    <property type="term" value="P:regulation of DNA-templated transcription"/>
    <property type="evidence" value="ECO:0007669"/>
    <property type="project" value="InterPro"/>
</dbReference>
<gene>
    <name evidence="2" type="ORF">DI623_12795</name>
</gene>
<feature type="domain" description="HTH merR-type" evidence="1">
    <location>
        <begin position="12"/>
        <end position="45"/>
    </location>
</feature>
<comment type="caution">
    <text evidence="2">The sequence shown here is derived from an EMBL/GenBank/DDBJ whole genome shotgun (WGS) entry which is preliminary data.</text>
</comment>
<sequence>MRDDTEYFDEKAAARIVDIHPRTLRRWRERGRVAYFRTPTGRVRYRLPDLLSAAQSERIAATALE</sequence>
<dbReference type="Proteomes" id="UP000249066">
    <property type="component" value="Unassembled WGS sequence"/>
</dbReference>
<dbReference type="AlphaFoldDB" id="A0A2W5A1K4"/>